<name>A0A9D0ZQ88_9FIRM</name>
<organism evidence="1 2">
    <name type="scientific">Candidatus Coprosoma intestinipullorum</name>
    <dbReference type="NCBI Taxonomy" id="2840752"/>
    <lineage>
        <taxon>Bacteria</taxon>
        <taxon>Bacillati</taxon>
        <taxon>Bacillota</taxon>
        <taxon>Bacillota incertae sedis</taxon>
        <taxon>Candidatus Coprosoma</taxon>
    </lineage>
</organism>
<reference evidence="1" key="1">
    <citation type="submission" date="2020-10" db="EMBL/GenBank/DDBJ databases">
        <authorList>
            <person name="Gilroy R."/>
        </authorList>
    </citation>
    <scope>NUCLEOTIDE SEQUENCE</scope>
    <source>
        <strain evidence="1">CHK147-3167</strain>
    </source>
</reference>
<accession>A0A9D0ZQ88</accession>
<dbReference type="InterPro" id="IPR036680">
    <property type="entry name" value="SPOR-like_sf"/>
</dbReference>
<sequence>MKKYLFPIITSLILGSVLSYFIINQYEDLDSLAVSSNAETLYYIQRGAYSDKDNMENNMKEFEYYIYNVEDNLYHTYIGISQSEENALKIQNYYKSLGYDTEIKEKITDNKDFINILRQYDELLSGTSDNESIKIICNQVLSRYEELVNGKD</sequence>
<dbReference type="EMBL" id="DVFV01000024">
    <property type="protein sequence ID" value="HIQ90193.1"/>
    <property type="molecule type" value="Genomic_DNA"/>
</dbReference>
<evidence type="ECO:0000313" key="2">
    <source>
        <dbReference type="Proteomes" id="UP000886786"/>
    </source>
</evidence>
<dbReference type="Proteomes" id="UP000886786">
    <property type="component" value="Unassembled WGS sequence"/>
</dbReference>
<proteinExistence type="predicted"/>
<dbReference type="SUPFAM" id="SSF110997">
    <property type="entry name" value="Sporulation related repeat"/>
    <property type="match status" value="1"/>
</dbReference>
<comment type="caution">
    <text evidence="1">The sequence shown here is derived from an EMBL/GenBank/DDBJ whole genome shotgun (WGS) entry which is preliminary data.</text>
</comment>
<reference evidence="1" key="2">
    <citation type="journal article" date="2021" name="PeerJ">
        <title>Extensive microbial diversity within the chicken gut microbiome revealed by metagenomics and culture.</title>
        <authorList>
            <person name="Gilroy R."/>
            <person name="Ravi A."/>
            <person name="Getino M."/>
            <person name="Pursley I."/>
            <person name="Horton D.L."/>
            <person name="Alikhan N.F."/>
            <person name="Baker D."/>
            <person name="Gharbi K."/>
            <person name="Hall N."/>
            <person name="Watson M."/>
            <person name="Adriaenssens E.M."/>
            <person name="Foster-Nyarko E."/>
            <person name="Jarju S."/>
            <person name="Secka A."/>
            <person name="Antonio M."/>
            <person name="Oren A."/>
            <person name="Chaudhuri R.R."/>
            <person name="La Ragione R."/>
            <person name="Hildebrand F."/>
            <person name="Pallen M.J."/>
        </authorList>
    </citation>
    <scope>NUCLEOTIDE SEQUENCE</scope>
    <source>
        <strain evidence="1">CHK147-3167</strain>
    </source>
</reference>
<dbReference type="GO" id="GO:0042834">
    <property type="term" value="F:peptidoglycan binding"/>
    <property type="evidence" value="ECO:0007669"/>
    <property type="project" value="InterPro"/>
</dbReference>
<protein>
    <submittedName>
        <fullName evidence="1">SPOR domain-containing protein</fullName>
    </submittedName>
</protein>
<dbReference type="AlphaFoldDB" id="A0A9D0ZQ88"/>
<gene>
    <name evidence="1" type="ORF">IAB27_01000</name>
</gene>
<evidence type="ECO:0000313" key="1">
    <source>
        <dbReference type="EMBL" id="HIQ90193.1"/>
    </source>
</evidence>